<proteinExistence type="predicted"/>
<evidence type="ECO:0000256" key="5">
    <source>
        <dbReference type="ARBA" id="ARBA00022963"/>
    </source>
</evidence>
<accession>A0AAD9JEG4</accession>
<dbReference type="PROSITE" id="PS50035">
    <property type="entry name" value="PLD"/>
    <property type="match status" value="2"/>
</dbReference>
<dbReference type="Proteomes" id="UP001208570">
    <property type="component" value="Unassembled WGS sequence"/>
</dbReference>
<comment type="caution">
    <text evidence="9">The sequence shown here is derived from an EMBL/GenBank/DDBJ whole genome shotgun (WGS) entry which is preliminary data.</text>
</comment>
<dbReference type="CDD" id="cd09141">
    <property type="entry name" value="PLDc_vPLD1_2_yPLD_like_2"/>
    <property type="match status" value="1"/>
</dbReference>
<evidence type="ECO:0000313" key="10">
    <source>
        <dbReference type="Proteomes" id="UP001208570"/>
    </source>
</evidence>
<evidence type="ECO:0000256" key="7">
    <source>
        <dbReference type="SAM" id="MobiDB-lite"/>
    </source>
</evidence>
<feature type="region of interest" description="Disordered" evidence="7">
    <location>
        <begin position="854"/>
        <end position="876"/>
    </location>
</feature>
<feature type="region of interest" description="Disordered" evidence="7">
    <location>
        <begin position="754"/>
        <end position="806"/>
    </location>
</feature>
<dbReference type="FunFam" id="3.30.870.10:FF:000011">
    <property type="entry name" value="Phospholipase"/>
    <property type="match status" value="1"/>
</dbReference>
<evidence type="ECO:0000256" key="6">
    <source>
        <dbReference type="ARBA" id="ARBA00023098"/>
    </source>
</evidence>
<reference evidence="9" key="1">
    <citation type="journal article" date="2023" name="Mol. Biol. Evol.">
        <title>Third-Generation Sequencing Reveals the Adaptive Role of the Epigenome in Three Deep-Sea Polychaetes.</title>
        <authorList>
            <person name="Perez M."/>
            <person name="Aroh O."/>
            <person name="Sun Y."/>
            <person name="Lan Y."/>
            <person name="Juniper S.K."/>
            <person name="Young C.R."/>
            <person name="Angers B."/>
            <person name="Qian P.Y."/>
        </authorList>
    </citation>
    <scope>NUCLEOTIDE SEQUENCE</scope>
    <source>
        <strain evidence="9">P08H-3</strain>
    </source>
</reference>
<feature type="compositionally biased region" description="Basic and acidic residues" evidence="7">
    <location>
        <begin position="460"/>
        <end position="471"/>
    </location>
</feature>
<keyword evidence="6" id="KW-0443">Lipid metabolism</keyword>
<dbReference type="SMART" id="SM00155">
    <property type="entry name" value="PLDc"/>
    <property type="match status" value="2"/>
</dbReference>
<dbReference type="EMBL" id="JAODUP010000355">
    <property type="protein sequence ID" value="KAK2151684.1"/>
    <property type="molecule type" value="Genomic_DNA"/>
</dbReference>
<evidence type="ECO:0000256" key="4">
    <source>
        <dbReference type="ARBA" id="ARBA00022801"/>
    </source>
</evidence>
<feature type="compositionally biased region" description="Polar residues" evidence="7">
    <location>
        <begin position="708"/>
        <end position="729"/>
    </location>
</feature>
<feature type="region of interest" description="Disordered" evidence="7">
    <location>
        <begin position="393"/>
        <end position="473"/>
    </location>
</feature>
<feature type="region of interest" description="Disordered" evidence="7">
    <location>
        <begin position="679"/>
        <end position="739"/>
    </location>
</feature>
<feature type="region of interest" description="Disordered" evidence="7">
    <location>
        <begin position="332"/>
        <end position="359"/>
    </location>
</feature>
<dbReference type="GO" id="GO:0060627">
    <property type="term" value="P:regulation of vesicle-mediated transport"/>
    <property type="evidence" value="ECO:0007669"/>
    <property type="project" value="TreeGrafter"/>
</dbReference>
<feature type="compositionally biased region" description="Acidic residues" evidence="7">
    <location>
        <begin position="347"/>
        <end position="358"/>
    </location>
</feature>
<feature type="compositionally biased region" description="Basic and acidic residues" evidence="7">
    <location>
        <begin position="518"/>
        <end position="541"/>
    </location>
</feature>
<dbReference type="Gene3D" id="3.30.870.10">
    <property type="entry name" value="Endonuclease Chain A"/>
    <property type="match status" value="2"/>
</dbReference>
<dbReference type="InterPro" id="IPR025202">
    <property type="entry name" value="PLD-like_dom"/>
</dbReference>
<feature type="domain" description="PLD phosphodiesterase" evidence="8">
    <location>
        <begin position="259"/>
        <end position="286"/>
    </location>
</feature>
<dbReference type="Pfam" id="PF13091">
    <property type="entry name" value="PLDc_2"/>
    <property type="match status" value="1"/>
</dbReference>
<name>A0AAD9JEG4_9ANNE</name>
<feature type="compositionally biased region" description="Polar residues" evidence="7">
    <location>
        <begin position="679"/>
        <end position="688"/>
    </location>
</feature>
<dbReference type="Pfam" id="PF00614">
    <property type="entry name" value="PLDc"/>
    <property type="match status" value="1"/>
</dbReference>
<dbReference type="GO" id="GO:0009395">
    <property type="term" value="P:phospholipid catabolic process"/>
    <property type="evidence" value="ECO:0007669"/>
    <property type="project" value="TreeGrafter"/>
</dbReference>
<keyword evidence="4" id="KW-0378">Hydrolase</keyword>
<feature type="domain" description="PLD phosphodiesterase" evidence="8">
    <location>
        <begin position="1166"/>
        <end position="1193"/>
    </location>
</feature>
<comment type="catalytic activity">
    <reaction evidence="1">
        <text>a 1,2-diacyl-sn-glycero-3-phosphocholine + H2O = a 1,2-diacyl-sn-glycero-3-phosphate + choline + H(+)</text>
        <dbReference type="Rhea" id="RHEA:14445"/>
        <dbReference type="ChEBI" id="CHEBI:15354"/>
        <dbReference type="ChEBI" id="CHEBI:15377"/>
        <dbReference type="ChEBI" id="CHEBI:15378"/>
        <dbReference type="ChEBI" id="CHEBI:57643"/>
        <dbReference type="ChEBI" id="CHEBI:58608"/>
        <dbReference type="EC" id="3.1.4.4"/>
    </reaction>
</comment>
<dbReference type="EC" id="3.1.4.4" evidence="2"/>
<feature type="compositionally biased region" description="Low complexity" evidence="7">
    <location>
        <begin position="505"/>
        <end position="516"/>
    </location>
</feature>
<dbReference type="GO" id="GO:0004630">
    <property type="term" value="F:phospholipase D activity"/>
    <property type="evidence" value="ECO:0007669"/>
    <property type="project" value="UniProtKB-EC"/>
</dbReference>
<dbReference type="InterPro" id="IPR001736">
    <property type="entry name" value="PLipase_D/transphosphatidylase"/>
</dbReference>
<feature type="compositionally biased region" description="Polar residues" evidence="7">
    <location>
        <begin position="858"/>
        <end position="867"/>
    </location>
</feature>
<feature type="compositionally biased region" description="Polar residues" evidence="7">
    <location>
        <begin position="754"/>
        <end position="773"/>
    </location>
</feature>
<dbReference type="SUPFAM" id="SSF56024">
    <property type="entry name" value="Phospholipase D/nuclease"/>
    <property type="match status" value="3"/>
</dbReference>
<feature type="region of interest" description="Disordered" evidence="7">
    <location>
        <begin position="501"/>
        <end position="541"/>
    </location>
</feature>
<keyword evidence="5" id="KW-0442">Lipid degradation</keyword>
<evidence type="ECO:0000256" key="2">
    <source>
        <dbReference type="ARBA" id="ARBA00012027"/>
    </source>
</evidence>
<protein>
    <recommendedName>
        <fullName evidence="2">phospholipase D</fullName>
        <ecNumber evidence="2">3.1.4.4</ecNumber>
    </recommendedName>
</protein>
<evidence type="ECO:0000259" key="8">
    <source>
        <dbReference type="PROSITE" id="PS50035"/>
    </source>
</evidence>
<keyword evidence="10" id="KW-1185">Reference proteome</keyword>
<feature type="compositionally biased region" description="Basic and acidic residues" evidence="7">
    <location>
        <begin position="408"/>
        <end position="423"/>
    </location>
</feature>
<organism evidence="9 10">
    <name type="scientific">Paralvinella palmiformis</name>
    <dbReference type="NCBI Taxonomy" id="53620"/>
    <lineage>
        <taxon>Eukaryota</taxon>
        <taxon>Metazoa</taxon>
        <taxon>Spiralia</taxon>
        <taxon>Lophotrochozoa</taxon>
        <taxon>Annelida</taxon>
        <taxon>Polychaeta</taxon>
        <taxon>Sedentaria</taxon>
        <taxon>Canalipalpata</taxon>
        <taxon>Terebellida</taxon>
        <taxon>Terebelliformia</taxon>
        <taxon>Alvinellidae</taxon>
        <taxon>Paralvinella</taxon>
    </lineage>
</organism>
<feature type="compositionally biased region" description="Polar residues" evidence="7">
    <location>
        <begin position="332"/>
        <end position="341"/>
    </location>
</feature>
<dbReference type="PANTHER" id="PTHR18896">
    <property type="entry name" value="PHOSPHOLIPASE D"/>
    <property type="match status" value="1"/>
</dbReference>
<gene>
    <name evidence="9" type="ORF">LSH36_355g04044</name>
</gene>
<dbReference type="InterPro" id="IPR015679">
    <property type="entry name" value="PLipase_D_fam"/>
</dbReference>
<evidence type="ECO:0000256" key="1">
    <source>
        <dbReference type="ARBA" id="ARBA00000798"/>
    </source>
</evidence>
<keyword evidence="3" id="KW-0677">Repeat</keyword>
<evidence type="ECO:0000313" key="9">
    <source>
        <dbReference type="EMBL" id="KAK2151684.1"/>
    </source>
</evidence>
<dbReference type="PANTHER" id="PTHR18896:SF76">
    <property type="entry name" value="PHOSPHOLIPASE"/>
    <property type="match status" value="1"/>
</dbReference>
<evidence type="ECO:0000256" key="3">
    <source>
        <dbReference type="ARBA" id="ARBA00022737"/>
    </source>
</evidence>
<sequence>MALSACFIKSWTLDKPGRIACLVLNKIPFTKIHETPLPYDSPKRRCFMPGQKISVKIADVEQAETGLFNSNLFNLRNIYRIYSDIHSSEIIPTHWLILKDTFVAYISPKTGAIGDVLLMDRDFSVQNGIVHTGISHGLIISNLCRHLVMKCETHRQADEWVDEMNKAARDTGQEFTQTNRYHSFAPVRTNAFVNWFVDGANYLAAVADAIEGAKEEIFITDWWLSPELYLKRPITEEQRFRLDLLLGKKAVLRHPDGITLWSHHEKIVVIDQRIAFLGGIDLCFGRWDTKSHRLTDLGTKTVAKDLDTSDSDSESDPLDVIEEEPEEEFVNINLNNNSNGQDGTSDNTDDDNDDDGDVVDVHHHISESSDDIQFSERSRLRPNTANENNYSTIHQNVDLNLNNNGNGEDARKREKKLAERDCKTGSYPPPPEPFRSITSHLKWDSDADRDTEESDVDMTPSHDHHVREKTKQQKALLKLNPDCNGSYANPDGDIIISDEGLNKASKSGSGSRSYLSDNEVRNRRMQSEQGQSRHQDGRDLKVNSDCDPASCLHDMTDNAHHPLYNGNTNFSHRSELSVNVSAKQNYLTVNDNHVIGESKQDEGHHVGGGLSFNRAANKETRCDVPVIEITDTSRQGRGRNAKPILRKIQKQMTFDEDDIEYDIDNELTGFVSAQDSEYHKTNTGCDTMTNDKSKQCSYKTAELRSKSSKIPASKQDSAASNASGSSMDSGITKDGNPKSFSTFLEMVTSQKLPADGQEQNQDPNSHETSSVFQTGPMGLSVGYTTPDMKPTQSAKSGSPRLRQRIRPPKLSFGMKHFGRGAAALDEDTAATLAEADGHLPSPYIKETPRAKHAVHYNGTGTEPSVTLQLGPKPATPEVPKKRIYDIKERFRKDKMMSIDVTDEMVASSWKDSIHDTRQILNPHELVEKEGRAGEVCFWIGKDYANFIYKDFVELDKPFTDMVDRTQVPRMPWHDIGCMVAGRAARDVARHFIQRWNFTKLSKQKANNNYPLILPKTYSKILRSSCEWSAGIKTIECSIHEAYIDLILKAKHFIYIENQFFVTIMDSDVVENQIARALYERIIAAHKKKETFRVYVVMPLLPAFEGELGTSTGTSIQAVTHWNYASICRGGKSLLERLAKEMRDPFEYITFFGLRTYEKLCNRLKTELVYVHSKLMIVDDRSVILGSANINDRSLLGKRDSEIAIVIEDKHMVTTTFNGVTVEVGKFASDMRRNIFREHLGVEENNSVIDVFRCVPSDEVHTYHQLRNYQKEEPMATYNPTKAEKRLKKIKGRLVLMPLMFLSKENLGNLTGTREGILPNIVWT</sequence>